<evidence type="ECO:0000256" key="2">
    <source>
        <dbReference type="SAM" id="SignalP"/>
    </source>
</evidence>
<keyword evidence="4" id="KW-1185">Reference proteome</keyword>
<feature type="region of interest" description="Disordered" evidence="1">
    <location>
        <begin position="42"/>
        <end position="62"/>
    </location>
</feature>
<feature type="signal peptide" evidence="2">
    <location>
        <begin position="1"/>
        <end position="31"/>
    </location>
</feature>
<evidence type="ECO:0000313" key="4">
    <source>
        <dbReference type="Proteomes" id="UP000735302"/>
    </source>
</evidence>
<accession>A0AAV3Z5W0</accession>
<protein>
    <recommendedName>
        <fullName evidence="5">Secreted protein</fullName>
    </recommendedName>
</protein>
<comment type="caution">
    <text evidence="3">The sequence shown here is derived from an EMBL/GenBank/DDBJ whole genome shotgun (WGS) entry which is preliminary data.</text>
</comment>
<name>A0AAV3Z5W0_9GAST</name>
<gene>
    <name evidence="3" type="ORF">PoB_001643700</name>
</gene>
<reference evidence="3 4" key="1">
    <citation type="journal article" date="2021" name="Elife">
        <title>Chloroplast acquisition without the gene transfer in kleptoplastic sea slugs, Plakobranchus ocellatus.</title>
        <authorList>
            <person name="Maeda T."/>
            <person name="Takahashi S."/>
            <person name="Yoshida T."/>
            <person name="Shimamura S."/>
            <person name="Takaki Y."/>
            <person name="Nagai Y."/>
            <person name="Toyoda A."/>
            <person name="Suzuki Y."/>
            <person name="Arimoto A."/>
            <person name="Ishii H."/>
            <person name="Satoh N."/>
            <person name="Nishiyama T."/>
            <person name="Hasebe M."/>
            <person name="Maruyama T."/>
            <person name="Minagawa J."/>
            <person name="Obokata J."/>
            <person name="Shigenobu S."/>
        </authorList>
    </citation>
    <scope>NUCLEOTIDE SEQUENCE [LARGE SCALE GENOMIC DNA]</scope>
</reference>
<dbReference type="EMBL" id="BLXT01001969">
    <property type="protein sequence ID" value="GFN89931.1"/>
    <property type="molecule type" value="Genomic_DNA"/>
</dbReference>
<evidence type="ECO:0000313" key="3">
    <source>
        <dbReference type="EMBL" id="GFN89931.1"/>
    </source>
</evidence>
<proteinExistence type="predicted"/>
<dbReference type="AlphaFoldDB" id="A0AAV3Z5W0"/>
<dbReference type="Proteomes" id="UP000735302">
    <property type="component" value="Unassembled WGS sequence"/>
</dbReference>
<sequence length="79" mass="8289">MPAQLTHPFTSGSLLILCPSLCVRLVSLAAAGKRNRDLRPVHNKVISGRNAGGGARTRDRRVPADLRAVSLATAPPAPP</sequence>
<feature type="chain" id="PRO_5043685674" description="Secreted protein" evidence="2">
    <location>
        <begin position="32"/>
        <end position="79"/>
    </location>
</feature>
<evidence type="ECO:0000256" key="1">
    <source>
        <dbReference type="SAM" id="MobiDB-lite"/>
    </source>
</evidence>
<organism evidence="3 4">
    <name type="scientific">Plakobranchus ocellatus</name>
    <dbReference type="NCBI Taxonomy" id="259542"/>
    <lineage>
        <taxon>Eukaryota</taxon>
        <taxon>Metazoa</taxon>
        <taxon>Spiralia</taxon>
        <taxon>Lophotrochozoa</taxon>
        <taxon>Mollusca</taxon>
        <taxon>Gastropoda</taxon>
        <taxon>Heterobranchia</taxon>
        <taxon>Euthyneura</taxon>
        <taxon>Panpulmonata</taxon>
        <taxon>Sacoglossa</taxon>
        <taxon>Placobranchoidea</taxon>
        <taxon>Plakobranchidae</taxon>
        <taxon>Plakobranchus</taxon>
    </lineage>
</organism>
<evidence type="ECO:0008006" key="5">
    <source>
        <dbReference type="Google" id="ProtNLM"/>
    </source>
</evidence>
<keyword evidence="2" id="KW-0732">Signal</keyword>